<evidence type="ECO:0000256" key="5">
    <source>
        <dbReference type="ARBA" id="ARBA00022448"/>
    </source>
</evidence>
<comment type="subunit">
    <text evidence="4">Complex I is composed of 45 different subunits.</text>
</comment>
<comment type="function">
    <text evidence="1">Accessory subunit of the mitochondrial membrane respiratory chain NADH dehydrogenase (Complex I), that is believed not to be involved in catalysis. Complex I functions in the transfer of electrons from NADH to the respiratory chain. The immediate electron acceptor for the enzyme is believed to be ubiquinone.</text>
</comment>
<reference evidence="11" key="1">
    <citation type="submission" date="2022-03" db="EMBL/GenBank/DDBJ databases">
        <authorList>
            <person name="Martin C."/>
        </authorList>
    </citation>
    <scope>NUCLEOTIDE SEQUENCE</scope>
</reference>
<dbReference type="Proteomes" id="UP000749559">
    <property type="component" value="Unassembled WGS sequence"/>
</dbReference>
<evidence type="ECO:0000256" key="1">
    <source>
        <dbReference type="ARBA" id="ARBA00003195"/>
    </source>
</evidence>
<evidence type="ECO:0000256" key="4">
    <source>
        <dbReference type="ARBA" id="ARBA00011533"/>
    </source>
</evidence>
<dbReference type="EMBL" id="CAIIXF020000005">
    <property type="protein sequence ID" value="CAH1782488.1"/>
    <property type="molecule type" value="Genomic_DNA"/>
</dbReference>
<evidence type="ECO:0000256" key="3">
    <source>
        <dbReference type="ARBA" id="ARBA00010261"/>
    </source>
</evidence>
<evidence type="ECO:0000256" key="6">
    <source>
        <dbReference type="ARBA" id="ARBA00022660"/>
    </source>
</evidence>
<dbReference type="PANTHER" id="PTHR12653">
    <property type="entry name" value="NADH-UBIQUINONE OXIDOREDUCTASE 13 KD-B SUBUNIT"/>
    <property type="match status" value="1"/>
</dbReference>
<evidence type="ECO:0008006" key="13">
    <source>
        <dbReference type="Google" id="ProtNLM"/>
    </source>
</evidence>
<keyword evidence="6" id="KW-0679">Respiratory chain</keyword>
<keyword evidence="10" id="KW-0472">Membrane</keyword>
<evidence type="ECO:0000313" key="11">
    <source>
        <dbReference type="EMBL" id="CAH1782488.1"/>
    </source>
</evidence>
<dbReference type="GO" id="GO:0005743">
    <property type="term" value="C:mitochondrial inner membrane"/>
    <property type="evidence" value="ECO:0007669"/>
    <property type="project" value="UniProtKB-SubCell"/>
</dbReference>
<proteinExistence type="inferred from homology"/>
<evidence type="ECO:0000256" key="8">
    <source>
        <dbReference type="ARBA" id="ARBA00022982"/>
    </source>
</evidence>
<protein>
    <recommendedName>
        <fullName evidence="13">NADH dehydrogenase [ubiquinone] 1 alpha subcomplex subunit 5</fullName>
    </recommendedName>
</protein>
<gene>
    <name evidence="11" type="ORF">OFUS_LOCUS8932</name>
</gene>
<evidence type="ECO:0000313" key="12">
    <source>
        <dbReference type="Proteomes" id="UP000749559"/>
    </source>
</evidence>
<comment type="similarity">
    <text evidence="3">Belongs to the complex I NDUFA5 subunit family.</text>
</comment>
<dbReference type="GO" id="GO:0022904">
    <property type="term" value="P:respiratory electron transport chain"/>
    <property type="evidence" value="ECO:0007669"/>
    <property type="project" value="InterPro"/>
</dbReference>
<keyword evidence="9" id="KW-0496">Mitochondrion</keyword>
<comment type="caution">
    <text evidence="11">The sequence shown here is derived from an EMBL/GenBank/DDBJ whole genome shotgun (WGS) entry which is preliminary data.</text>
</comment>
<keyword evidence="5" id="KW-0813">Transport</keyword>
<dbReference type="Pfam" id="PF04716">
    <property type="entry name" value="ETC_C1_NDUFA5"/>
    <property type="match status" value="1"/>
</dbReference>
<dbReference type="AlphaFoldDB" id="A0A8S4NLK7"/>
<evidence type="ECO:0000256" key="2">
    <source>
        <dbReference type="ARBA" id="ARBA00004443"/>
    </source>
</evidence>
<evidence type="ECO:0000256" key="9">
    <source>
        <dbReference type="ARBA" id="ARBA00023128"/>
    </source>
</evidence>
<accession>A0A8S4NLK7</accession>
<dbReference type="PANTHER" id="PTHR12653:SF0">
    <property type="entry name" value="NADH DEHYDROGENASE [UBIQUINONE] 1 ALPHA SUBCOMPLEX SUBUNIT 5"/>
    <property type="match status" value="1"/>
</dbReference>
<evidence type="ECO:0000256" key="7">
    <source>
        <dbReference type="ARBA" id="ARBA00022792"/>
    </source>
</evidence>
<sequence length="103" mass="11946">MAVAKHPHQSLKVLYTKILNTLGAMPQDAMYRKHTETIVKSRLALVLAEPNALKLEEKINGGQIEEVVLQAERELLLARKMNQWKPWEPLENEPPKNQWNWPL</sequence>
<dbReference type="InterPro" id="IPR006806">
    <property type="entry name" value="NDUFA5"/>
</dbReference>
<keyword evidence="8" id="KW-0249">Electron transport</keyword>
<dbReference type="OrthoDB" id="286811at2759"/>
<name>A0A8S4NLK7_OWEFU</name>
<organism evidence="11 12">
    <name type="scientific">Owenia fusiformis</name>
    <name type="common">Polychaete worm</name>
    <dbReference type="NCBI Taxonomy" id="6347"/>
    <lineage>
        <taxon>Eukaryota</taxon>
        <taxon>Metazoa</taxon>
        <taxon>Spiralia</taxon>
        <taxon>Lophotrochozoa</taxon>
        <taxon>Annelida</taxon>
        <taxon>Polychaeta</taxon>
        <taxon>Sedentaria</taxon>
        <taxon>Canalipalpata</taxon>
        <taxon>Sabellida</taxon>
        <taxon>Oweniida</taxon>
        <taxon>Oweniidae</taxon>
        <taxon>Owenia</taxon>
    </lineage>
</organism>
<comment type="subcellular location">
    <subcellularLocation>
        <location evidence="2">Mitochondrion inner membrane</location>
        <topology evidence="2">Peripheral membrane protein</topology>
        <orientation evidence="2">Matrix side</orientation>
    </subcellularLocation>
</comment>
<keyword evidence="7" id="KW-0999">Mitochondrion inner membrane</keyword>
<evidence type="ECO:0000256" key="10">
    <source>
        <dbReference type="ARBA" id="ARBA00023136"/>
    </source>
</evidence>
<keyword evidence="12" id="KW-1185">Reference proteome</keyword>